<feature type="transmembrane region" description="Helical" evidence="8">
    <location>
        <begin position="12"/>
        <end position="28"/>
    </location>
</feature>
<feature type="transmembrane region" description="Helical" evidence="8">
    <location>
        <begin position="308"/>
        <end position="330"/>
    </location>
</feature>
<dbReference type="HOGENOM" id="CLU_030481_0_0_5"/>
<comment type="subcellular location">
    <subcellularLocation>
        <location evidence="1">Cell membrane</location>
        <topology evidence="1">Multi-pass membrane protein</topology>
    </subcellularLocation>
    <subcellularLocation>
        <location evidence="7">Membrane</location>
        <topology evidence="7">Multi-pass membrane protein</topology>
    </subcellularLocation>
</comment>
<dbReference type="Proteomes" id="UP000002745">
    <property type="component" value="Chromosome"/>
</dbReference>
<feature type="transmembrane region" description="Helical" evidence="8">
    <location>
        <begin position="572"/>
        <end position="591"/>
    </location>
</feature>
<feature type="transmembrane region" description="Helical" evidence="8">
    <location>
        <begin position="385"/>
        <end position="406"/>
    </location>
</feature>
<protein>
    <submittedName>
        <fullName evidence="10">NADH/Ubiquinone/plastoquinone (Complex I)</fullName>
    </submittedName>
</protein>
<sequence>MSPEFLPSLVDINPGFAVILAGILAYFIRIPVLRAIITIGGPVIGLLMLSTFSEFGVDHGVMRVMDLTAITYRVDSLSFIFALAFLIAAAINSIYSLHNKDPLQDACALIYAGAAIAASLCGDLMTVFFFWELTAVSSVFLIWQTGTKAAYKAGMRYIAIQILSGVLLLFGAVYFLGNHGDLSLRAISLEEDGAWLIFLGFGIKAAFPFLHNWLQDSYPKATPTGAVVLSAFTTKLAVYMFARMFPGEHILIYIGAVMTIFPVFFAVVENDLRKVLAYSLNNQVGFMICAIGVANLDTEYGRYALNGAAAHAFAHIMYKGLLFMSMGAVLHRTGTTKASELGGLWRTMPWTTVFCLIGAASISAFPLFSGFVAKSMTLSAIGHEGYVIVWCMLLFASAGVLEHSGIKIPYFAFFGHDSGKRPKEAPFNMLVAMGCSAFICIAVGIPGLGGTKWLYSQLPYATEALYYLEHSLWTWDHVVTQFQLLILAMLAFVLMQRFGLYPAEKPGVVLDFDWTYRRIGYGFAHWADRLWERASPAMTNGWRKLGSRVHTYLTEAFSPEGMLSKGGPSGSMAVWTALILGLVIAVSVVSAI</sequence>
<keyword evidence="10" id="KW-0830">Ubiquinone</keyword>
<evidence type="ECO:0000256" key="6">
    <source>
        <dbReference type="ARBA" id="ARBA00023136"/>
    </source>
</evidence>
<gene>
    <name evidence="10" type="ordered locus">Hbal_1227</name>
</gene>
<evidence type="ECO:0000256" key="4">
    <source>
        <dbReference type="ARBA" id="ARBA00022989"/>
    </source>
</evidence>
<dbReference type="EMBL" id="CP001678">
    <property type="protein sequence ID" value="ACT58919.1"/>
    <property type="molecule type" value="Genomic_DNA"/>
</dbReference>
<feature type="transmembrane region" description="Helical" evidence="8">
    <location>
        <begin position="478"/>
        <end position="495"/>
    </location>
</feature>
<keyword evidence="6 8" id="KW-0472">Membrane</keyword>
<feature type="transmembrane region" description="Helical" evidence="8">
    <location>
        <begin position="250"/>
        <end position="268"/>
    </location>
</feature>
<dbReference type="STRING" id="582402.Hbal_1227"/>
<organism evidence="10 11">
    <name type="scientific">Hirschia baltica (strain ATCC 49814 / DSM 5838 / IFAM 1418)</name>
    <dbReference type="NCBI Taxonomy" id="582402"/>
    <lineage>
        <taxon>Bacteria</taxon>
        <taxon>Pseudomonadati</taxon>
        <taxon>Pseudomonadota</taxon>
        <taxon>Alphaproteobacteria</taxon>
        <taxon>Hyphomonadales</taxon>
        <taxon>Hyphomonadaceae</taxon>
        <taxon>Hirschia</taxon>
    </lineage>
</organism>
<feature type="transmembrane region" description="Helical" evidence="8">
    <location>
        <begin position="275"/>
        <end position="296"/>
    </location>
</feature>
<evidence type="ECO:0000256" key="7">
    <source>
        <dbReference type="RuleBase" id="RU000320"/>
    </source>
</evidence>
<accession>C6XI93</accession>
<dbReference type="KEGG" id="hba:Hbal_1227"/>
<feature type="transmembrane region" description="Helical" evidence="8">
    <location>
        <begin position="155"/>
        <end position="175"/>
    </location>
</feature>
<feature type="transmembrane region" description="Helical" evidence="8">
    <location>
        <begin position="77"/>
        <end position="95"/>
    </location>
</feature>
<reference evidence="11" key="1">
    <citation type="journal article" date="2011" name="J. Bacteriol.">
        <title>Genome sequences of eight morphologically diverse alphaproteobacteria.</title>
        <authorList>
            <consortium name="US DOE Joint Genome Institute"/>
            <person name="Brown P.J."/>
            <person name="Kysela D.T."/>
            <person name="Buechlein A."/>
            <person name="Hemmerich C."/>
            <person name="Brun Y.V."/>
        </authorList>
    </citation>
    <scope>NUCLEOTIDE SEQUENCE [LARGE SCALE GENOMIC DNA]</scope>
    <source>
        <strain evidence="11">ATCC 49814 / DSM 5838 / IFAM 1418</strain>
    </source>
</reference>
<evidence type="ECO:0000259" key="9">
    <source>
        <dbReference type="Pfam" id="PF00361"/>
    </source>
</evidence>
<feature type="transmembrane region" description="Helical" evidence="8">
    <location>
        <begin position="102"/>
        <end position="120"/>
    </location>
</feature>
<keyword evidence="5" id="KW-0560">Oxidoreductase</keyword>
<evidence type="ECO:0000313" key="10">
    <source>
        <dbReference type="EMBL" id="ACT58919.1"/>
    </source>
</evidence>
<evidence type="ECO:0000313" key="11">
    <source>
        <dbReference type="Proteomes" id="UP000002745"/>
    </source>
</evidence>
<dbReference type="GO" id="GO:0016491">
    <property type="term" value="F:oxidoreductase activity"/>
    <property type="evidence" value="ECO:0007669"/>
    <property type="project" value="UniProtKB-KW"/>
</dbReference>
<dbReference type="GO" id="GO:0005886">
    <property type="term" value="C:plasma membrane"/>
    <property type="evidence" value="ECO:0007669"/>
    <property type="project" value="UniProtKB-SubCell"/>
</dbReference>
<proteinExistence type="predicted"/>
<feature type="transmembrane region" description="Helical" evidence="8">
    <location>
        <begin position="35"/>
        <end position="57"/>
    </location>
</feature>
<evidence type="ECO:0000256" key="5">
    <source>
        <dbReference type="ARBA" id="ARBA00023002"/>
    </source>
</evidence>
<feature type="domain" description="NADH:quinone oxidoreductase/Mrp antiporter transmembrane" evidence="9">
    <location>
        <begin position="122"/>
        <end position="395"/>
    </location>
</feature>
<evidence type="ECO:0000256" key="1">
    <source>
        <dbReference type="ARBA" id="ARBA00004651"/>
    </source>
</evidence>
<name>C6XI93_HIRBI</name>
<evidence type="ECO:0000256" key="3">
    <source>
        <dbReference type="ARBA" id="ARBA00022692"/>
    </source>
</evidence>
<dbReference type="eggNOG" id="COG0651">
    <property type="taxonomic scope" value="Bacteria"/>
</dbReference>
<dbReference type="PANTHER" id="PTHR42682">
    <property type="entry name" value="HYDROGENASE-4 COMPONENT F"/>
    <property type="match status" value="1"/>
</dbReference>
<evidence type="ECO:0000256" key="2">
    <source>
        <dbReference type="ARBA" id="ARBA00022475"/>
    </source>
</evidence>
<keyword evidence="11" id="KW-1185">Reference proteome</keyword>
<dbReference type="OrthoDB" id="9811798at2"/>
<dbReference type="InterPro" id="IPR052175">
    <property type="entry name" value="ComplexI-like_HydComp"/>
</dbReference>
<evidence type="ECO:0000256" key="8">
    <source>
        <dbReference type="SAM" id="Phobius"/>
    </source>
</evidence>
<dbReference type="NCBIfam" id="NF009310">
    <property type="entry name" value="PRK12668.1"/>
    <property type="match status" value="1"/>
</dbReference>
<keyword evidence="3 7" id="KW-0812">Transmembrane</keyword>
<dbReference type="RefSeq" id="WP_015827069.1">
    <property type="nucleotide sequence ID" value="NC_012982.1"/>
</dbReference>
<keyword evidence="2" id="KW-1003">Cell membrane</keyword>
<feature type="transmembrane region" description="Helical" evidence="8">
    <location>
        <begin position="427"/>
        <end position="449"/>
    </location>
</feature>
<feature type="transmembrane region" description="Helical" evidence="8">
    <location>
        <begin position="350"/>
        <end position="373"/>
    </location>
</feature>
<dbReference type="InterPro" id="IPR001750">
    <property type="entry name" value="ND/Mrp_TM"/>
</dbReference>
<dbReference type="AlphaFoldDB" id="C6XI93"/>
<dbReference type="Pfam" id="PF00361">
    <property type="entry name" value="Proton_antipo_M"/>
    <property type="match status" value="1"/>
</dbReference>
<feature type="transmembrane region" description="Helical" evidence="8">
    <location>
        <begin position="195"/>
        <end position="214"/>
    </location>
</feature>
<keyword evidence="4 8" id="KW-1133">Transmembrane helix</keyword>
<dbReference type="PANTHER" id="PTHR42682:SF4">
    <property type="entry name" value="NADH-UBIQUINONE_PLASTOQUINONE"/>
    <property type="match status" value="1"/>
</dbReference>